<reference evidence="2 3" key="1">
    <citation type="submission" date="2024-03" db="EMBL/GenBank/DDBJ databases">
        <title>Novel Streptomyces species of biotechnological and ecological value are a feature of Machair soil.</title>
        <authorList>
            <person name="Prole J.R."/>
            <person name="Goodfellow M."/>
            <person name="Allenby N."/>
            <person name="Ward A.C."/>
        </authorList>
    </citation>
    <scope>NUCLEOTIDE SEQUENCE [LARGE SCALE GENOMIC DNA]</scope>
    <source>
        <strain evidence="2 3">MS1.AVA.1</strain>
    </source>
</reference>
<protein>
    <submittedName>
        <fullName evidence="2">Uncharacterized protein</fullName>
    </submittedName>
</protein>
<organism evidence="2 3">
    <name type="scientific">Streptomyces machairae</name>
    <dbReference type="NCBI Taxonomy" id="3134109"/>
    <lineage>
        <taxon>Bacteria</taxon>
        <taxon>Bacillati</taxon>
        <taxon>Actinomycetota</taxon>
        <taxon>Actinomycetes</taxon>
        <taxon>Kitasatosporales</taxon>
        <taxon>Streptomycetaceae</taxon>
        <taxon>Streptomyces</taxon>
    </lineage>
</organism>
<keyword evidence="1" id="KW-0175">Coiled coil</keyword>
<accession>A0ABU8UV26</accession>
<keyword evidence="3" id="KW-1185">Reference proteome</keyword>
<comment type="caution">
    <text evidence="2">The sequence shown here is derived from an EMBL/GenBank/DDBJ whole genome shotgun (WGS) entry which is preliminary data.</text>
</comment>
<gene>
    <name evidence="2" type="ORF">WKI71_43715</name>
</gene>
<dbReference type="EMBL" id="JBBKAK010000001">
    <property type="protein sequence ID" value="MEJ8672766.1"/>
    <property type="molecule type" value="Genomic_DNA"/>
</dbReference>
<evidence type="ECO:0000313" key="3">
    <source>
        <dbReference type="Proteomes" id="UP001376459"/>
    </source>
</evidence>
<dbReference type="Gene3D" id="1.25.40.10">
    <property type="entry name" value="Tetratricopeptide repeat domain"/>
    <property type="match status" value="1"/>
</dbReference>
<evidence type="ECO:0000256" key="1">
    <source>
        <dbReference type="SAM" id="Coils"/>
    </source>
</evidence>
<feature type="coiled-coil region" evidence="1">
    <location>
        <begin position="98"/>
        <end position="125"/>
    </location>
</feature>
<proteinExistence type="predicted"/>
<name>A0ABU8UV26_9ACTN</name>
<evidence type="ECO:0000313" key="2">
    <source>
        <dbReference type="EMBL" id="MEJ8672766.1"/>
    </source>
</evidence>
<dbReference type="Proteomes" id="UP001376459">
    <property type="component" value="Unassembled WGS sequence"/>
</dbReference>
<dbReference type="InterPro" id="IPR011990">
    <property type="entry name" value="TPR-like_helical_dom_sf"/>
</dbReference>
<sequence length="206" mass="23433">MMGLGASTSSLEIIDKALEVLQEAEDLCDEGRRITYLGLRGEILIRRWQITRERPDLDRAIELLVQAAEDPSDNVHARSVAAHHGNSAATALYRRFRRRRHAEDLREAERQLERAITRASATDTELLEQMNGLLEHIRDFGVKPEVTLLHTDITEFDKEDLVSPHAMMNLEAWKAGTARQSGLSWVHTRDVFEQTESSEPQTPEVI</sequence>